<name>A0A5C8NLN5_9BURK</name>
<gene>
    <name evidence="8" type="ORF">FHP08_17490</name>
</gene>
<dbReference type="AlphaFoldDB" id="A0A5C8NLN5"/>
<evidence type="ECO:0000256" key="4">
    <source>
        <dbReference type="ARBA" id="ARBA00023002"/>
    </source>
</evidence>
<evidence type="ECO:0000256" key="1">
    <source>
        <dbReference type="ARBA" id="ARBA00010617"/>
    </source>
</evidence>
<sequence>MSETAVRLDDPAEAAAFAAAFELSAPPADFVDDPYPCYRALREHDPVRRLADGSLFLTRYEDVSAIYRSPHASSDKKREFRPKFGDSPLYAHHTTSLVFNDPPLHTRVRKLILGALSQRAVARMEAGVEALVDGLLDAMQDKGSFDLIDDFAAQIPVEVIGNLLAVPRADRGPLRGWSLAILAALEPLPSAGMLDAGNAAVREFSAYLDGLIADRRTRPLDPEEDVLTRLIQGEVDGERLTHAELVQNCIFLLNAGHETTTNLIGNGLDSLLAHPGEFRRLAGDPSLLNTAVEEMLRFESPLQFNNRCMTADCEIGGRAVVAGTLVTLCLGAANRDPSQFADPERFDVGRKPNRHLAFGHGDHACAGMSVARMEGRVAIGRLVARFPGLQRDGEPQRDRRLRFRGYSHLPARAG</sequence>
<evidence type="ECO:0000256" key="6">
    <source>
        <dbReference type="ARBA" id="ARBA00023033"/>
    </source>
</evidence>
<dbReference type="RefSeq" id="WP_147705792.1">
    <property type="nucleotide sequence ID" value="NZ_VDUY01000009.1"/>
</dbReference>
<reference evidence="8 9" key="1">
    <citation type="submission" date="2019-06" db="EMBL/GenBank/DDBJ databases">
        <title>Quisquiliibacterium sp. nov., isolated from a maize field.</title>
        <authorList>
            <person name="Lin S.-Y."/>
            <person name="Tsai C.-F."/>
            <person name="Young C.-C."/>
        </authorList>
    </citation>
    <scope>NUCLEOTIDE SEQUENCE [LARGE SCALE GENOMIC DNA]</scope>
    <source>
        <strain evidence="8 9">CC-CFT501</strain>
    </source>
</reference>
<dbReference type="Gene3D" id="1.10.630.10">
    <property type="entry name" value="Cytochrome P450"/>
    <property type="match status" value="1"/>
</dbReference>
<dbReference type="InterPro" id="IPR001128">
    <property type="entry name" value="Cyt_P450"/>
</dbReference>
<dbReference type="Proteomes" id="UP000321548">
    <property type="component" value="Unassembled WGS sequence"/>
</dbReference>
<dbReference type="InterPro" id="IPR017972">
    <property type="entry name" value="Cyt_P450_CS"/>
</dbReference>
<dbReference type="InterPro" id="IPR002397">
    <property type="entry name" value="Cyt_P450_B"/>
</dbReference>
<dbReference type="GO" id="GO:0005506">
    <property type="term" value="F:iron ion binding"/>
    <property type="evidence" value="ECO:0007669"/>
    <property type="project" value="InterPro"/>
</dbReference>
<evidence type="ECO:0000256" key="7">
    <source>
        <dbReference type="RuleBase" id="RU000461"/>
    </source>
</evidence>
<dbReference type="PANTHER" id="PTHR46696:SF1">
    <property type="entry name" value="CYTOCHROME P450 YJIB-RELATED"/>
    <property type="match status" value="1"/>
</dbReference>
<evidence type="ECO:0000256" key="5">
    <source>
        <dbReference type="ARBA" id="ARBA00023004"/>
    </source>
</evidence>
<keyword evidence="2 7" id="KW-0349">Heme</keyword>
<comment type="similarity">
    <text evidence="1 7">Belongs to the cytochrome P450 family.</text>
</comment>
<dbReference type="InterPro" id="IPR036396">
    <property type="entry name" value="Cyt_P450_sf"/>
</dbReference>
<accession>A0A5C8NLN5</accession>
<dbReference type="FunFam" id="1.10.630.10:FF:000018">
    <property type="entry name" value="Cytochrome P450 monooxygenase"/>
    <property type="match status" value="1"/>
</dbReference>
<protein>
    <submittedName>
        <fullName evidence="8">Cytochrome P450</fullName>
    </submittedName>
</protein>
<organism evidence="8 9">
    <name type="scientific">Zeimonas arvi</name>
    <dbReference type="NCBI Taxonomy" id="2498847"/>
    <lineage>
        <taxon>Bacteria</taxon>
        <taxon>Pseudomonadati</taxon>
        <taxon>Pseudomonadota</taxon>
        <taxon>Betaproteobacteria</taxon>
        <taxon>Burkholderiales</taxon>
        <taxon>Burkholderiaceae</taxon>
        <taxon>Zeimonas</taxon>
    </lineage>
</organism>
<dbReference type="EMBL" id="VDUY01000009">
    <property type="protein sequence ID" value="TXL62619.1"/>
    <property type="molecule type" value="Genomic_DNA"/>
</dbReference>
<dbReference type="GO" id="GO:0016705">
    <property type="term" value="F:oxidoreductase activity, acting on paired donors, with incorporation or reduction of molecular oxygen"/>
    <property type="evidence" value="ECO:0007669"/>
    <property type="project" value="InterPro"/>
</dbReference>
<evidence type="ECO:0000313" key="9">
    <source>
        <dbReference type="Proteomes" id="UP000321548"/>
    </source>
</evidence>
<evidence type="ECO:0000313" key="8">
    <source>
        <dbReference type="EMBL" id="TXL62619.1"/>
    </source>
</evidence>
<dbReference type="PRINTS" id="PR00359">
    <property type="entry name" value="BP450"/>
</dbReference>
<evidence type="ECO:0000256" key="3">
    <source>
        <dbReference type="ARBA" id="ARBA00022723"/>
    </source>
</evidence>
<dbReference type="GO" id="GO:0004497">
    <property type="term" value="F:monooxygenase activity"/>
    <property type="evidence" value="ECO:0007669"/>
    <property type="project" value="UniProtKB-KW"/>
</dbReference>
<comment type="caution">
    <text evidence="8">The sequence shown here is derived from an EMBL/GenBank/DDBJ whole genome shotgun (WGS) entry which is preliminary data.</text>
</comment>
<dbReference type="PROSITE" id="PS00086">
    <property type="entry name" value="CYTOCHROME_P450"/>
    <property type="match status" value="1"/>
</dbReference>
<dbReference type="GO" id="GO:0020037">
    <property type="term" value="F:heme binding"/>
    <property type="evidence" value="ECO:0007669"/>
    <property type="project" value="InterPro"/>
</dbReference>
<dbReference type="PANTHER" id="PTHR46696">
    <property type="entry name" value="P450, PUTATIVE (EUROFUNG)-RELATED"/>
    <property type="match status" value="1"/>
</dbReference>
<dbReference type="SUPFAM" id="SSF48264">
    <property type="entry name" value="Cytochrome P450"/>
    <property type="match status" value="1"/>
</dbReference>
<keyword evidence="9" id="KW-1185">Reference proteome</keyword>
<keyword evidence="4 7" id="KW-0560">Oxidoreductase</keyword>
<keyword evidence="3 7" id="KW-0479">Metal-binding</keyword>
<keyword evidence="5 7" id="KW-0408">Iron</keyword>
<dbReference type="CDD" id="cd20625">
    <property type="entry name" value="CYP164-like"/>
    <property type="match status" value="1"/>
</dbReference>
<dbReference type="Pfam" id="PF00067">
    <property type="entry name" value="p450"/>
    <property type="match status" value="1"/>
</dbReference>
<dbReference type="OrthoDB" id="4168525at2"/>
<proteinExistence type="inferred from homology"/>
<keyword evidence="6 7" id="KW-0503">Monooxygenase</keyword>
<evidence type="ECO:0000256" key="2">
    <source>
        <dbReference type="ARBA" id="ARBA00022617"/>
    </source>
</evidence>